<accession>A0A8J7K8U2</accession>
<dbReference type="SFLD" id="SFLDS00005">
    <property type="entry name" value="Isoprenoid_Synthase_Type_I"/>
    <property type="match status" value="1"/>
</dbReference>
<dbReference type="EC" id="2.5.1.21" evidence="1"/>
<keyword evidence="2" id="KW-1185">Reference proteome</keyword>
<dbReference type="InterPro" id="IPR033904">
    <property type="entry name" value="Trans_IPPS_HH"/>
</dbReference>
<dbReference type="GO" id="GO:0051996">
    <property type="term" value="F:squalene synthase [NAD(P)H] activity"/>
    <property type="evidence" value="ECO:0007669"/>
    <property type="project" value="UniProtKB-EC"/>
</dbReference>
<dbReference type="EMBL" id="JADFUA010000007">
    <property type="protein sequence ID" value="MBE9610168.1"/>
    <property type="molecule type" value="Genomic_DNA"/>
</dbReference>
<gene>
    <name evidence="1" type="primary">hpnC</name>
    <name evidence="1" type="ORF">INR99_12530</name>
</gene>
<evidence type="ECO:0000313" key="2">
    <source>
        <dbReference type="Proteomes" id="UP000604481"/>
    </source>
</evidence>
<name>A0A8J7K8U2_9NEIS</name>
<reference evidence="1 2" key="1">
    <citation type="submission" date="2020-10" db="EMBL/GenBank/DDBJ databases">
        <title>The genome sequence of Chitinilyticum litopenaei 4Y14.</title>
        <authorList>
            <person name="Liu Y."/>
        </authorList>
    </citation>
    <scope>NUCLEOTIDE SEQUENCE [LARGE SCALE GENOMIC DNA]</scope>
    <source>
        <strain evidence="1 2">4Y14</strain>
    </source>
</reference>
<dbReference type="InterPro" id="IPR044843">
    <property type="entry name" value="Trans_IPPS_bact-type"/>
</dbReference>
<protein>
    <submittedName>
        <fullName evidence="1">Squalene synthase HpnC</fullName>
        <ecNumber evidence="1">2.5.1.21</ecNumber>
    </submittedName>
</protein>
<dbReference type="InterPro" id="IPR002060">
    <property type="entry name" value="Squ/phyt_synthse"/>
</dbReference>
<dbReference type="Proteomes" id="UP000604481">
    <property type="component" value="Unassembled WGS sequence"/>
</dbReference>
<dbReference type="GO" id="GO:0016114">
    <property type="term" value="P:terpenoid biosynthetic process"/>
    <property type="evidence" value="ECO:0007669"/>
    <property type="project" value="UniProtKB-ARBA"/>
</dbReference>
<dbReference type="PANTHER" id="PTHR31480">
    <property type="entry name" value="BIFUNCTIONAL LYCOPENE CYCLASE/PHYTOENE SYNTHASE"/>
    <property type="match status" value="1"/>
</dbReference>
<dbReference type="NCBIfam" id="TIGR03464">
    <property type="entry name" value="HpnC"/>
    <property type="match status" value="1"/>
</dbReference>
<keyword evidence="1" id="KW-0808">Transferase</keyword>
<dbReference type="GO" id="GO:0004311">
    <property type="term" value="F:geranylgeranyl diphosphate synthase activity"/>
    <property type="evidence" value="ECO:0007669"/>
    <property type="project" value="InterPro"/>
</dbReference>
<dbReference type="SUPFAM" id="SSF48576">
    <property type="entry name" value="Terpenoid synthases"/>
    <property type="match status" value="1"/>
</dbReference>
<evidence type="ECO:0000313" key="1">
    <source>
        <dbReference type="EMBL" id="MBE9610168.1"/>
    </source>
</evidence>
<dbReference type="InterPro" id="IPR017827">
    <property type="entry name" value="HSQ_synthase_HpnC"/>
</dbReference>
<dbReference type="SFLD" id="SFLDG01212">
    <property type="entry name" value="Phytoene_synthase_like"/>
    <property type="match status" value="1"/>
</dbReference>
<comment type="caution">
    <text evidence="1">The sequence shown here is derived from an EMBL/GenBank/DDBJ whole genome shotgun (WGS) entry which is preliminary data.</text>
</comment>
<sequence>MTPNQCVEHYENFPVGSLLLPKRFRKPIAAVYHFARHADDLADEGEASVEERLAQLAECSAELARIDAGLDPLTARYAALAPVIRDYAIPLQLFEDLLSAFRQDVTKQRYQDFGEVMDYCRRSANPVGRILLHIFGQMDSRQLAMSDGICSALQLVNFWQDVAIDFNKPRRRIYLPQDDLARFGVSEDDLAAGVATPAFRRLQAFQCERTWKMLRAGSPLGLTLPGRVGLEIRTIVLSADRVLTKLKQVDYDVFSARPMLGGLDWPRILVLAAVAPWYRPKPEQGGCHG</sequence>
<proteinExistence type="predicted"/>
<dbReference type="InterPro" id="IPR008949">
    <property type="entry name" value="Isoprenoid_synthase_dom_sf"/>
</dbReference>
<dbReference type="Pfam" id="PF00494">
    <property type="entry name" value="SQS_PSY"/>
    <property type="match status" value="1"/>
</dbReference>
<dbReference type="AlphaFoldDB" id="A0A8J7K8U2"/>
<dbReference type="SFLD" id="SFLDG01018">
    <property type="entry name" value="Squalene/Phytoene_Synthase_Lik"/>
    <property type="match status" value="1"/>
</dbReference>
<dbReference type="RefSeq" id="WP_194116736.1">
    <property type="nucleotide sequence ID" value="NZ_JADFUA010000007.1"/>
</dbReference>
<dbReference type="Gene3D" id="1.10.600.10">
    <property type="entry name" value="Farnesyl Diphosphate Synthase"/>
    <property type="match status" value="1"/>
</dbReference>
<dbReference type="CDD" id="cd00683">
    <property type="entry name" value="Trans_IPPS_HH"/>
    <property type="match status" value="1"/>
</dbReference>
<organism evidence="1 2">
    <name type="scientific">Chitinilyticum piscinae</name>
    <dbReference type="NCBI Taxonomy" id="2866724"/>
    <lineage>
        <taxon>Bacteria</taxon>
        <taxon>Pseudomonadati</taxon>
        <taxon>Pseudomonadota</taxon>
        <taxon>Betaproteobacteria</taxon>
        <taxon>Neisseriales</taxon>
        <taxon>Chitinibacteraceae</taxon>
        <taxon>Chitinilyticum</taxon>
    </lineage>
</organism>